<dbReference type="EMBL" id="DACSXJ010000008">
    <property type="protein sequence ID" value="HAT3897286.1"/>
    <property type="molecule type" value="Genomic_DNA"/>
</dbReference>
<sequence length="720" mass="81318">MSKMLNTAQAAIEWVVDTRQRAARLDDEADALLAQLTLAAVSESVLETTFSSQGCIGLYGHSQSAKAHLLAALCSNATGKVNIVTPDRSFDYFSHINPGHAPTNMAIRFTRDENPHDSEWPLRLRLLSEAELVQLFIAQFSALPDNRQVEKSIIEARLEKWQTLRQRHPVPGITAHDVAAIGRFWRSCVPANQQQIDDALWHQFATLLPALDLTTRANAWALLWGEQPELTQQWLTLAHTLQQTGHAQELAAPLSLLVDHFGLPAESFLTQVALTGNNEAQSDVVVHPIENHQLLNAVSLSLSSLALLTRELVLTVEDAVLENVDLLDIPLAPDTHPHPLWQAKLGWMLEHYRQHLQPDVLLICNAVSTRAQTPAITRKLLGWVNDTQPVHDAALPGVVWAITPQDARFSTQQNLDESVQQLMGKPGLHWGTLQALDKHSLQRLVEWLTQATSPQQRQARLTSLREQHQQRVRETLIGWINPVETESASNESVIRQLQAQAAKHGELLDGLLPPMRIFESLLRIQQPREEQVSGLFNEEIDLFAEVRDTMHSPESQETGYQAHKMWINHVRQWCRDENNARRLRLDPRTLRQVADILVTTSYRLEMPQRLQRIMQRENVCAAQLYADIGDFITWLGFADVAEDQRPASRIQKGSAIFSAPKQQPMLRLTKLDEQPSHGASRYVYDWLVALYTRANENVGYQHPQDVSEVDKKRLDALLSA</sequence>
<proteinExistence type="predicted"/>
<reference evidence="1" key="4">
    <citation type="submission" date="2020-09" db="EMBL/GenBank/DDBJ databases">
        <authorList>
            <consortium name="NCBI Pathogen Detection Project"/>
        </authorList>
    </citation>
    <scope>NUCLEOTIDE SEQUENCE</scope>
    <source>
        <strain evidence="1">O50</strain>
    </source>
</reference>
<dbReference type="EMBL" id="LJEB01000087">
    <property type="protein sequence ID" value="KPR53959.1"/>
    <property type="molecule type" value="Genomic_DNA"/>
</dbReference>
<reference evidence="1" key="3">
    <citation type="journal article" date="2018" name="Genome Biol.">
        <title>SKESA: strategic k-mer extension for scrupulous assemblies.</title>
        <authorList>
            <person name="Souvorov A."/>
            <person name="Agarwala R."/>
            <person name="Lipman D.J."/>
        </authorList>
    </citation>
    <scope>NUCLEOTIDE SEQUENCE</scope>
    <source>
        <strain evidence="1">O50</strain>
    </source>
</reference>
<accession>A0A0P8I6Y3</accession>
<organism evidence="1">
    <name type="scientific">Citrobacter freundii</name>
    <dbReference type="NCBI Taxonomy" id="546"/>
    <lineage>
        <taxon>Bacteria</taxon>
        <taxon>Pseudomonadati</taxon>
        <taxon>Pseudomonadota</taxon>
        <taxon>Gammaproteobacteria</taxon>
        <taxon>Enterobacterales</taxon>
        <taxon>Enterobacteriaceae</taxon>
        <taxon>Citrobacter</taxon>
        <taxon>Citrobacter freundii complex</taxon>
    </lineage>
</organism>
<evidence type="ECO:0000313" key="3">
    <source>
        <dbReference type="Proteomes" id="UP000050520"/>
    </source>
</evidence>
<dbReference type="InterPro" id="IPR017030">
    <property type="entry name" value="Vir_effector_SfrC"/>
</dbReference>
<dbReference type="PIRSF" id="PIRSF034586">
    <property type="entry name" value="Vir_effector_SfrC"/>
    <property type="match status" value="1"/>
</dbReference>
<gene>
    <name evidence="2" type="ORF">AN672_18825</name>
    <name evidence="1" type="ORF">I9Y29_001701</name>
</gene>
<reference evidence="3" key="1">
    <citation type="submission" date="2015-09" db="EMBL/GenBank/DDBJ databases">
        <title>Prevalence of NDMs in South Africa.</title>
        <authorList>
            <person name="Osei Sekyere J."/>
            <person name="Govinden U."/>
            <person name="Essack S."/>
            <person name="Haldorsen B."/>
            <person name="Samuelsen O."/>
            <person name="Aasnaes B."/>
            <person name="Sundsfjord A."/>
        </authorList>
    </citation>
    <scope>NUCLEOTIDE SEQUENCE [LARGE SCALE GENOMIC DNA]</scope>
    <source>
        <strain evidence="3">ST62:944112508</strain>
    </source>
</reference>
<dbReference type="Proteomes" id="UP000855471">
    <property type="component" value="Unassembled WGS sequence"/>
</dbReference>
<reference evidence="2 3" key="2">
    <citation type="journal article" date="2017" name="PLoS ONE">
        <title>Genomic and phenotypic characterisation of fluoroquinolone resistance mechanisms in Enterobacteriaceae in Durban, South Africa.</title>
        <authorList>
            <person name="Osei Sekyere J."/>
            <person name="Amoako D.G."/>
        </authorList>
    </citation>
    <scope>NUCLEOTIDE SEQUENCE [LARGE SCALE GENOMIC DNA]</scope>
    <source>
        <strain evidence="2 3">ST62:944112508</strain>
    </source>
</reference>
<dbReference type="RefSeq" id="WP_057064388.1">
    <property type="nucleotide sequence ID" value="NZ_CABDWZ010000001.1"/>
</dbReference>
<name>A0A0P8I6Y3_CITFR</name>
<comment type="caution">
    <text evidence="1">The sequence shown here is derived from an EMBL/GenBank/DDBJ whole genome shotgun (WGS) entry which is preliminary data.</text>
</comment>
<evidence type="ECO:0000313" key="2">
    <source>
        <dbReference type="EMBL" id="KPR53959.1"/>
    </source>
</evidence>
<dbReference type="Pfam" id="PF10139">
    <property type="entry name" value="Virul_Fac"/>
    <property type="match status" value="2"/>
</dbReference>
<dbReference type="AlphaFoldDB" id="A0A0P8I6Y3"/>
<evidence type="ECO:0000313" key="1">
    <source>
        <dbReference type="EMBL" id="HAT3897286.1"/>
    </source>
</evidence>
<dbReference type="Proteomes" id="UP000050520">
    <property type="component" value="Unassembled WGS sequence"/>
</dbReference>
<protein>
    <submittedName>
        <fullName evidence="1">Virulence effector SrfC</fullName>
    </submittedName>
</protein>